<evidence type="ECO:0000313" key="3">
    <source>
        <dbReference type="Proteomes" id="UP001292094"/>
    </source>
</evidence>
<sequence length="68" mass="7164">MGDRTTGISTPSSRPPSPPSHLHTIISTFIPSPPPSHHPNPISTPSSPHHPISTTISTVSETDPWPLG</sequence>
<reference evidence="2" key="1">
    <citation type="submission" date="2023-11" db="EMBL/GenBank/DDBJ databases">
        <title>Genome assemblies of two species of porcelain crab, Petrolisthes cinctipes and Petrolisthes manimaculis (Anomura: Porcellanidae).</title>
        <authorList>
            <person name="Angst P."/>
        </authorList>
    </citation>
    <scope>NUCLEOTIDE SEQUENCE</scope>
    <source>
        <strain evidence="2">PB745_02</strain>
        <tissue evidence="2">Gill</tissue>
    </source>
</reference>
<dbReference type="AlphaFoldDB" id="A0AAE1Q6X7"/>
<dbReference type="Proteomes" id="UP001292094">
    <property type="component" value="Unassembled WGS sequence"/>
</dbReference>
<comment type="caution">
    <text evidence="2">The sequence shown here is derived from an EMBL/GenBank/DDBJ whole genome shotgun (WGS) entry which is preliminary data.</text>
</comment>
<proteinExistence type="predicted"/>
<gene>
    <name evidence="2" type="ORF">Pmani_007721</name>
</gene>
<name>A0AAE1Q6X7_9EUCA</name>
<evidence type="ECO:0000256" key="1">
    <source>
        <dbReference type="SAM" id="MobiDB-lite"/>
    </source>
</evidence>
<organism evidence="2 3">
    <name type="scientific">Petrolisthes manimaculis</name>
    <dbReference type="NCBI Taxonomy" id="1843537"/>
    <lineage>
        <taxon>Eukaryota</taxon>
        <taxon>Metazoa</taxon>
        <taxon>Ecdysozoa</taxon>
        <taxon>Arthropoda</taxon>
        <taxon>Crustacea</taxon>
        <taxon>Multicrustacea</taxon>
        <taxon>Malacostraca</taxon>
        <taxon>Eumalacostraca</taxon>
        <taxon>Eucarida</taxon>
        <taxon>Decapoda</taxon>
        <taxon>Pleocyemata</taxon>
        <taxon>Anomura</taxon>
        <taxon>Galatheoidea</taxon>
        <taxon>Porcellanidae</taxon>
        <taxon>Petrolisthes</taxon>
    </lineage>
</organism>
<accession>A0AAE1Q6X7</accession>
<protein>
    <submittedName>
        <fullName evidence="2">Uncharacterized protein</fullName>
    </submittedName>
</protein>
<feature type="region of interest" description="Disordered" evidence="1">
    <location>
        <begin position="1"/>
        <end position="68"/>
    </location>
</feature>
<feature type="compositionally biased region" description="Low complexity" evidence="1">
    <location>
        <begin position="39"/>
        <end position="58"/>
    </location>
</feature>
<dbReference type="EMBL" id="JAWZYT010000585">
    <property type="protein sequence ID" value="KAK4321474.1"/>
    <property type="molecule type" value="Genomic_DNA"/>
</dbReference>
<keyword evidence="3" id="KW-1185">Reference proteome</keyword>
<evidence type="ECO:0000313" key="2">
    <source>
        <dbReference type="EMBL" id="KAK4321474.1"/>
    </source>
</evidence>